<dbReference type="Proteomes" id="UP001139068">
    <property type="component" value="Unassembled WGS sequence"/>
</dbReference>
<feature type="transmembrane region" description="Helical" evidence="5">
    <location>
        <begin position="108"/>
        <end position="129"/>
    </location>
</feature>
<dbReference type="PANTHER" id="PTHR43847:SF1">
    <property type="entry name" value="BLL3993 PROTEIN"/>
    <property type="match status" value="1"/>
</dbReference>
<keyword evidence="2 5" id="KW-0812">Transmembrane</keyword>
<feature type="transmembrane region" description="Helical" evidence="5">
    <location>
        <begin position="176"/>
        <end position="195"/>
    </location>
</feature>
<evidence type="ECO:0000256" key="2">
    <source>
        <dbReference type="ARBA" id="ARBA00022692"/>
    </source>
</evidence>
<dbReference type="EMBL" id="JAIVFL010000001">
    <property type="protein sequence ID" value="MCI4674915.1"/>
    <property type="molecule type" value="Genomic_DNA"/>
</dbReference>
<comment type="subcellular location">
    <subcellularLocation>
        <location evidence="1">Endomembrane system</location>
        <topology evidence="1">Multi-pass membrane protein</topology>
    </subcellularLocation>
</comment>
<proteinExistence type="predicted"/>
<feature type="transmembrane region" description="Helical" evidence="5">
    <location>
        <begin position="32"/>
        <end position="53"/>
    </location>
</feature>
<evidence type="ECO:0000256" key="5">
    <source>
        <dbReference type="SAM" id="Phobius"/>
    </source>
</evidence>
<reference evidence="6" key="1">
    <citation type="journal article" date="2022" name="ISME J.">
        <title>Identification of active gaseous-alkane degraders at natural gas seeps.</title>
        <authorList>
            <person name="Farhan Ul Haque M."/>
            <person name="Hernandez M."/>
            <person name="Crombie A.T."/>
            <person name="Murrell J.C."/>
        </authorList>
    </citation>
    <scope>NUCLEOTIDE SEQUENCE</scope>
    <source>
        <strain evidence="6">ANDR5</strain>
    </source>
</reference>
<feature type="transmembrane region" description="Helical" evidence="5">
    <location>
        <begin position="7"/>
        <end position="26"/>
    </location>
</feature>
<accession>A0ABS9YUM6</accession>
<evidence type="ECO:0000256" key="4">
    <source>
        <dbReference type="ARBA" id="ARBA00023136"/>
    </source>
</evidence>
<dbReference type="InterPro" id="IPR052527">
    <property type="entry name" value="Metal_cation-efflux_comp"/>
</dbReference>
<name>A0ABS9YUM6_9MYCO</name>
<dbReference type="InterPro" id="IPR007318">
    <property type="entry name" value="Phopholipid_MeTrfase"/>
</dbReference>
<feature type="transmembrane region" description="Helical" evidence="5">
    <location>
        <begin position="74"/>
        <end position="96"/>
    </location>
</feature>
<dbReference type="Pfam" id="PF04191">
    <property type="entry name" value="PEMT"/>
    <property type="match status" value="1"/>
</dbReference>
<evidence type="ECO:0000313" key="7">
    <source>
        <dbReference type="Proteomes" id="UP001139068"/>
    </source>
</evidence>
<sequence length="224" mass="24382">MPNTLRVALSSLASLVGFMVLLFLPAGTLNYWQGWAFLGTFAAVSLVPTIFLGRLDPATVERRMHAGPTAEKRPVQKAVVVGIIGCFFGMLVVAGFDRRFGWSTVPAAVSVLGDAMVAVGLGMAMLVVFQNRYAAANIVVEEGQPLVTTGLYGIVRHPMYSGSMVMIIGMPLALGSYWGFLVAFAALVLLVIRIVDEEKMLSAELTGYRDYMTKVRYRLVPRAW</sequence>
<protein>
    <submittedName>
        <fullName evidence="6">Isoprenylcysteine carboxylmethyltransferase family protein</fullName>
    </submittedName>
</protein>
<keyword evidence="3 5" id="KW-1133">Transmembrane helix</keyword>
<dbReference type="Gene3D" id="1.20.120.1630">
    <property type="match status" value="1"/>
</dbReference>
<keyword evidence="4 5" id="KW-0472">Membrane</keyword>
<keyword evidence="7" id="KW-1185">Reference proteome</keyword>
<organism evidence="6 7">
    <name type="scientific">Candidatus Mycolicibacterium alkanivorans</name>
    <dbReference type="NCBI Taxonomy" id="2954114"/>
    <lineage>
        <taxon>Bacteria</taxon>
        <taxon>Bacillati</taxon>
        <taxon>Actinomycetota</taxon>
        <taxon>Actinomycetes</taxon>
        <taxon>Mycobacteriales</taxon>
        <taxon>Mycobacteriaceae</taxon>
        <taxon>Mycolicibacterium</taxon>
    </lineage>
</organism>
<gene>
    <name evidence="6" type="ORF">K9U37_08390</name>
</gene>
<evidence type="ECO:0000256" key="1">
    <source>
        <dbReference type="ARBA" id="ARBA00004127"/>
    </source>
</evidence>
<evidence type="ECO:0000313" key="6">
    <source>
        <dbReference type="EMBL" id="MCI4674915.1"/>
    </source>
</evidence>
<evidence type="ECO:0000256" key="3">
    <source>
        <dbReference type="ARBA" id="ARBA00022989"/>
    </source>
</evidence>
<comment type="caution">
    <text evidence="6">The sequence shown here is derived from an EMBL/GenBank/DDBJ whole genome shotgun (WGS) entry which is preliminary data.</text>
</comment>
<dbReference type="PANTHER" id="PTHR43847">
    <property type="entry name" value="BLL3993 PROTEIN"/>
    <property type="match status" value="1"/>
</dbReference>